<evidence type="ECO:0000313" key="3">
    <source>
        <dbReference type="Proteomes" id="UP000681967"/>
    </source>
</evidence>
<dbReference type="PANTHER" id="PTHR21301:SF10">
    <property type="entry name" value="REVERSE TRANSCRIPTASE DOMAIN-CONTAINING PROTEIN"/>
    <property type="match status" value="1"/>
</dbReference>
<reference evidence="2" key="1">
    <citation type="submission" date="2021-02" db="EMBL/GenBank/DDBJ databases">
        <authorList>
            <person name="Nowell W R."/>
        </authorList>
    </citation>
    <scope>NUCLEOTIDE SEQUENCE</scope>
</reference>
<organism evidence="2 3">
    <name type="scientific">Rotaria magnacalcarata</name>
    <dbReference type="NCBI Taxonomy" id="392030"/>
    <lineage>
        <taxon>Eukaryota</taxon>
        <taxon>Metazoa</taxon>
        <taxon>Spiralia</taxon>
        <taxon>Gnathifera</taxon>
        <taxon>Rotifera</taxon>
        <taxon>Eurotatoria</taxon>
        <taxon>Bdelloidea</taxon>
        <taxon>Philodinida</taxon>
        <taxon>Philodinidae</taxon>
        <taxon>Rotaria</taxon>
    </lineage>
</organism>
<dbReference type="Pfam" id="PF26215">
    <property type="entry name" value="HTH_animal"/>
    <property type="match status" value="1"/>
</dbReference>
<proteinExistence type="predicted"/>
<dbReference type="AlphaFoldDB" id="A0A8S2S616"/>
<protein>
    <recommendedName>
        <fullName evidence="1">Helix-turn-helix domain-containing protein</fullName>
    </recommendedName>
</protein>
<feature type="domain" description="Helix-turn-helix" evidence="1">
    <location>
        <begin position="613"/>
        <end position="672"/>
    </location>
</feature>
<dbReference type="EMBL" id="CAJOBH010019273">
    <property type="protein sequence ID" value="CAF4211212.1"/>
    <property type="molecule type" value="Genomic_DNA"/>
</dbReference>
<accession>A0A8S2S616</accession>
<comment type="caution">
    <text evidence="2">The sequence shown here is derived from an EMBL/GenBank/DDBJ whole genome shotgun (WGS) entry which is preliminary data.</text>
</comment>
<name>A0A8S2S616_9BILA</name>
<evidence type="ECO:0000259" key="1">
    <source>
        <dbReference type="Pfam" id="PF26215"/>
    </source>
</evidence>
<dbReference type="PANTHER" id="PTHR21301">
    <property type="entry name" value="REVERSE TRANSCRIPTASE"/>
    <property type="match status" value="1"/>
</dbReference>
<dbReference type="Proteomes" id="UP000681967">
    <property type="component" value="Unassembled WGS sequence"/>
</dbReference>
<dbReference type="InterPro" id="IPR058912">
    <property type="entry name" value="HTH_animal"/>
</dbReference>
<sequence>MLSLNSSDHHFIRKFYDLKPNEEQIHLAKMIWKTTADELKTIEYIEILRKRIFLQRLPSRIDKIINQTIEPIELLLSNSTINKDQRASLISSCSKTITQYKFDLMSLNLNIMENIKRDHQQSLKDLQLKLIISNHDETSIEVIKAGQIAMRKRHHPCRLFFINCAAVTPASTPFIEVNLKLTRAQMSMLMNGFKYITPCQSRFSRKSIDQIITEQYQKISSIVKDCQNDHRIPLHNERAKKSFSVLESIFNHCQSQKVPEKLQRRAQHENKIIRSIKRLTCRRSDIVVRRTDKKKVFYIGKAADFKRKAEDYMSKTEAYQEITDGRCPLADNLTAVQTLLNYLIKTNALSKNQANQLCQKSDKLELGHYHGLPKPHKPGTPLGPIIACIHAPATLISKFLNDLLAPIYFKVAREYTFINDIDVIRKLEKHAADGHITSTTKFITSDIENLYTMIPRDGALHALARFCIKHSKQGKIGTFTIDHVMRMARLILDTNCFAYNNKYYRQIRRGAMGTAFTQVLANIYLFEWEQELIQHQEKHNGIYGRYIDDIFMSTNQTIEEINFELEKAQNKDINIKIESTISTSVHFLDVTITNENGQLRTSIYHKPTTEPHILPFTSDHPHHIHRNIPYEALIRAVRICSNVQDFHSICICLDMSLLLNKYPPKFITQQFKQFINFTNAPKIFKQSNQRVYQRLHQALLQQTTRGEKKLYHMTRNPVEQPSVLQPKIWNKELMYPRYRYDSKLTRNFPK</sequence>
<evidence type="ECO:0000313" key="2">
    <source>
        <dbReference type="EMBL" id="CAF4211212.1"/>
    </source>
</evidence>
<gene>
    <name evidence="2" type="ORF">BYL167_LOCUS24018</name>
</gene>